<dbReference type="PRINTS" id="PR00738">
    <property type="entry name" value="GLHYDRLASE20"/>
</dbReference>
<name>A0A7W3J591_9MICO</name>
<feature type="domain" description="Glycoside hydrolase family 20 catalytic" evidence="8">
    <location>
        <begin position="161"/>
        <end position="527"/>
    </location>
</feature>
<dbReference type="InterPro" id="IPR017853">
    <property type="entry name" value="GH"/>
</dbReference>
<dbReference type="AlphaFoldDB" id="A0A7W3J591"/>
<keyword evidence="5 10" id="KW-0326">Glycosidase</keyword>
<feature type="active site" description="Proton donor" evidence="6">
    <location>
        <position position="335"/>
    </location>
</feature>
<dbReference type="Pfam" id="PF00728">
    <property type="entry name" value="Glyco_hydro_20"/>
    <property type="match status" value="1"/>
</dbReference>
<dbReference type="PANTHER" id="PTHR22600:SF57">
    <property type="entry name" value="BETA-N-ACETYLHEXOSAMINIDASE"/>
    <property type="match status" value="1"/>
</dbReference>
<reference evidence="10 11" key="1">
    <citation type="submission" date="2020-07" db="EMBL/GenBank/DDBJ databases">
        <title>Sequencing the genomes of 1000 actinobacteria strains.</title>
        <authorList>
            <person name="Klenk H.-P."/>
        </authorList>
    </citation>
    <scope>NUCLEOTIDE SEQUENCE [LARGE SCALE GENOMIC DNA]</scope>
    <source>
        <strain evidence="10 11">DSM 44121</strain>
    </source>
</reference>
<dbReference type="Proteomes" id="UP000540568">
    <property type="component" value="Unassembled WGS sequence"/>
</dbReference>
<comment type="caution">
    <text evidence="10">The sequence shown here is derived from an EMBL/GenBank/DDBJ whole genome shotgun (WGS) entry which is preliminary data.</text>
</comment>
<evidence type="ECO:0000256" key="2">
    <source>
        <dbReference type="ARBA" id="ARBA00006285"/>
    </source>
</evidence>
<evidence type="ECO:0000313" key="10">
    <source>
        <dbReference type="EMBL" id="MBA8806419.1"/>
    </source>
</evidence>
<evidence type="ECO:0000256" key="1">
    <source>
        <dbReference type="ARBA" id="ARBA00001231"/>
    </source>
</evidence>
<dbReference type="Gene3D" id="3.20.20.80">
    <property type="entry name" value="Glycosidases"/>
    <property type="match status" value="1"/>
</dbReference>
<feature type="region of interest" description="Disordered" evidence="7">
    <location>
        <begin position="593"/>
        <end position="661"/>
    </location>
</feature>
<dbReference type="GO" id="GO:0030203">
    <property type="term" value="P:glycosaminoglycan metabolic process"/>
    <property type="evidence" value="ECO:0007669"/>
    <property type="project" value="TreeGrafter"/>
</dbReference>
<dbReference type="InterPro" id="IPR029018">
    <property type="entry name" value="Hex-like_dom2"/>
</dbReference>
<keyword evidence="11" id="KW-1185">Reference proteome</keyword>
<dbReference type="InterPro" id="IPR015882">
    <property type="entry name" value="HEX_bac_N"/>
</dbReference>
<sequence length="661" mass="71250">MHSPGDPGLVPLPASTQVLGGSALLRDGARVLADPALRPAARWWRRVTEEAFGIDLVPVTGPSDVGADEGAGDGSAGRPADVVLALAPDLPAEGYRIEVDGAPSGAVVRVEAADLAGAHAATQTLRQLAGPSAYRRAPADYRGASTLPALPVVRIEDHPRFAWRGVLLDVARHFLPKADVLRFVDLAAAHRLNVLQLHLTDDQGWRVQVHRYPELTRTGAWRRESTVGTWRTGSRDGRPHGGFYTQDDLREIVAYARDRGITVVPEIDVPGHVEAAVAAYPELGTRKDRSGVRTTWGISQDVLDPSEGSLAFFRHVLDEVLEIFDAPWIGLGGDEVPPTLWRESPAIVERARSLGLFDAAGAVDVAQLHGWFVARLAEHVSAAGRRAVVWDEAVSPMLPRDVIVTSWRGYAQGAAALAAGYDVVMAPEQVLYLDHRAGEHPAEPIPVGFLRTVEDVYSFDPLPPSLSAGFSLGEQASEGQISSTQRKQGRLLGAQAQVWTEHLDSARRVDYAAFPRLAAFAEVAWSPRGEREPGSAASKEFLERLERRHLPRLDAYGVEYRPLAGPHPWQTRPGVQGYPRDLAAETAVGGWAGLGGWREDGGVENLPEPAPEEDSAGERTPASAGTSAGERTPETERASKDTRTSEDAQVLEGERTPEGDA</sequence>
<protein>
    <recommendedName>
        <fullName evidence="3">beta-N-acetylhexosaminidase</fullName>
        <ecNumber evidence="3">3.2.1.52</ecNumber>
    </recommendedName>
</protein>
<feature type="compositionally biased region" description="Basic and acidic residues" evidence="7">
    <location>
        <begin position="631"/>
        <end position="661"/>
    </location>
</feature>
<evidence type="ECO:0000313" key="11">
    <source>
        <dbReference type="Proteomes" id="UP000540568"/>
    </source>
</evidence>
<comment type="similarity">
    <text evidence="2">Belongs to the glycosyl hydrolase 20 family.</text>
</comment>
<dbReference type="GO" id="GO:0016020">
    <property type="term" value="C:membrane"/>
    <property type="evidence" value="ECO:0007669"/>
    <property type="project" value="TreeGrafter"/>
</dbReference>
<dbReference type="EMBL" id="JACGWV010000001">
    <property type="protein sequence ID" value="MBA8806419.1"/>
    <property type="molecule type" value="Genomic_DNA"/>
</dbReference>
<proteinExistence type="inferred from homology"/>
<dbReference type="Pfam" id="PF02838">
    <property type="entry name" value="Glyco_hydro_20b"/>
    <property type="match status" value="1"/>
</dbReference>
<dbReference type="RefSeq" id="WP_182614150.1">
    <property type="nucleotide sequence ID" value="NZ_BAAATF010000002.1"/>
</dbReference>
<keyword evidence="4 10" id="KW-0378">Hydrolase</keyword>
<dbReference type="InterPro" id="IPR015883">
    <property type="entry name" value="Glyco_hydro_20_cat"/>
</dbReference>
<evidence type="ECO:0000259" key="8">
    <source>
        <dbReference type="Pfam" id="PF00728"/>
    </source>
</evidence>
<evidence type="ECO:0000256" key="7">
    <source>
        <dbReference type="SAM" id="MobiDB-lite"/>
    </source>
</evidence>
<evidence type="ECO:0000259" key="9">
    <source>
        <dbReference type="Pfam" id="PF02838"/>
    </source>
</evidence>
<dbReference type="SUPFAM" id="SSF51445">
    <property type="entry name" value="(Trans)glycosidases"/>
    <property type="match status" value="1"/>
</dbReference>
<dbReference type="GO" id="GO:0005975">
    <property type="term" value="P:carbohydrate metabolic process"/>
    <property type="evidence" value="ECO:0007669"/>
    <property type="project" value="InterPro"/>
</dbReference>
<dbReference type="GO" id="GO:0004563">
    <property type="term" value="F:beta-N-acetylhexosaminidase activity"/>
    <property type="evidence" value="ECO:0007669"/>
    <property type="project" value="UniProtKB-EC"/>
</dbReference>
<comment type="catalytic activity">
    <reaction evidence="1">
        <text>Hydrolysis of terminal non-reducing N-acetyl-D-hexosamine residues in N-acetyl-beta-D-hexosaminides.</text>
        <dbReference type="EC" id="3.2.1.52"/>
    </reaction>
</comment>
<dbReference type="EC" id="3.2.1.52" evidence="3"/>
<evidence type="ECO:0000256" key="5">
    <source>
        <dbReference type="ARBA" id="ARBA00023295"/>
    </source>
</evidence>
<dbReference type="PANTHER" id="PTHR22600">
    <property type="entry name" value="BETA-HEXOSAMINIDASE"/>
    <property type="match status" value="1"/>
</dbReference>
<dbReference type="Gene3D" id="3.30.379.10">
    <property type="entry name" value="Chitobiase/beta-hexosaminidase domain 2-like"/>
    <property type="match status" value="1"/>
</dbReference>
<dbReference type="CDD" id="cd06563">
    <property type="entry name" value="GH20_chitobiase-like"/>
    <property type="match status" value="1"/>
</dbReference>
<dbReference type="SUPFAM" id="SSF55545">
    <property type="entry name" value="beta-N-acetylhexosaminidase-like domain"/>
    <property type="match status" value="1"/>
</dbReference>
<evidence type="ECO:0000256" key="6">
    <source>
        <dbReference type="PIRSR" id="PIRSR625705-1"/>
    </source>
</evidence>
<accession>A0A7W3J591</accession>
<evidence type="ECO:0000256" key="4">
    <source>
        <dbReference type="ARBA" id="ARBA00022801"/>
    </source>
</evidence>
<organism evidence="10 11">
    <name type="scientific">Promicromonospora sukumoe</name>
    <dbReference type="NCBI Taxonomy" id="88382"/>
    <lineage>
        <taxon>Bacteria</taxon>
        <taxon>Bacillati</taxon>
        <taxon>Actinomycetota</taxon>
        <taxon>Actinomycetes</taxon>
        <taxon>Micrococcales</taxon>
        <taxon>Promicromonosporaceae</taxon>
        <taxon>Promicromonospora</taxon>
    </lineage>
</organism>
<gene>
    <name evidence="10" type="ORF">FHX71_000361</name>
</gene>
<evidence type="ECO:0000256" key="3">
    <source>
        <dbReference type="ARBA" id="ARBA00012663"/>
    </source>
</evidence>
<dbReference type="InterPro" id="IPR025705">
    <property type="entry name" value="Beta_hexosaminidase_sua/sub"/>
</dbReference>
<feature type="domain" description="Beta-hexosaminidase bacterial type N-terminal" evidence="9">
    <location>
        <begin position="7"/>
        <end position="157"/>
    </location>
</feature>